<keyword evidence="7 12" id="KW-0479">Metal-binding</keyword>
<dbReference type="EMBL" id="JXIQ01000012">
    <property type="protein sequence ID" value="KIY23780.1"/>
    <property type="molecule type" value="Genomic_DNA"/>
</dbReference>
<dbReference type="InterPro" id="IPR009056">
    <property type="entry name" value="Cyt_c-like_dom"/>
</dbReference>
<dbReference type="PATRIC" id="fig|285983.3.peg.811"/>
<keyword evidence="10 12" id="KW-0408">Iron</keyword>
<feature type="transmembrane region" description="Helical" evidence="13">
    <location>
        <begin position="20"/>
        <end position="45"/>
    </location>
</feature>
<organism evidence="15 16">
    <name type="scientific">Mesobacillus subterraneus</name>
    <dbReference type="NCBI Taxonomy" id="285983"/>
    <lineage>
        <taxon>Bacteria</taxon>
        <taxon>Bacillati</taxon>
        <taxon>Bacillota</taxon>
        <taxon>Bacilli</taxon>
        <taxon>Bacillales</taxon>
        <taxon>Bacillaceae</taxon>
        <taxon>Mesobacillus</taxon>
    </lineage>
</organism>
<keyword evidence="16" id="KW-1185">Reference proteome</keyword>
<evidence type="ECO:0000256" key="11">
    <source>
        <dbReference type="ARBA" id="ARBA00023136"/>
    </source>
</evidence>
<comment type="subcellular location">
    <subcellularLocation>
        <location evidence="1">Cell membrane</location>
        <topology evidence="1">Multi-pass membrane protein</topology>
    </subcellularLocation>
</comment>
<evidence type="ECO:0000256" key="2">
    <source>
        <dbReference type="ARBA" id="ARBA00009819"/>
    </source>
</evidence>
<dbReference type="GO" id="GO:0046872">
    <property type="term" value="F:metal ion binding"/>
    <property type="evidence" value="ECO:0007669"/>
    <property type="project" value="UniProtKB-KW"/>
</dbReference>
<dbReference type="InterPro" id="IPR036909">
    <property type="entry name" value="Cyt_c-like_dom_sf"/>
</dbReference>
<dbReference type="PROSITE" id="PS51007">
    <property type="entry name" value="CYTC"/>
    <property type="match status" value="1"/>
</dbReference>
<evidence type="ECO:0000256" key="9">
    <source>
        <dbReference type="ARBA" id="ARBA00022989"/>
    </source>
</evidence>
<dbReference type="AlphaFoldDB" id="A0A0D6ZEV1"/>
<protein>
    <submittedName>
        <fullName evidence="15">Cytochrome C</fullName>
    </submittedName>
</protein>
<keyword evidence="9 13" id="KW-1133">Transmembrane helix</keyword>
<dbReference type="OrthoDB" id="9795893at2"/>
<evidence type="ECO:0000256" key="13">
    <source>
        <dbReference type="SAM" id="Phobius"/>
    </source>
</evidence>
<gene>
    <name evidence="15" type="ORF">UB32_01345</name>
</gene>
<feature type="transmembrane region" description="Helical" evidence="13">
    <location>
        <begin position="289"/>
        <end position="306"/>
    </location>
</feature>
<evidence type="ECO:0000256" key="6">
    <source>
        <dbReference type="ARBA" id="ARBA00022692"/>
    </source>
</evidence>
<keyword evidence="4" id="KW-1003">Cell membrane</keyword>
<keyword evidence="6 13" id="KW-0812">Transmembrane</keyword>
<evidence type="ECO:0000256" key="1">
    <source>
        <dbReference type="ARBA" id="ARBA00004651"/>
    </source>
</evidence>
<dbReference type="GO" id="GO:0019646">
    <property type="term" value="P:aerobic electron transport chain"/>
    <property type="evidence" value="ECO:0007669"/>
    <property type="project" value="InterPro"/>
</dbReference>
<dbReference type="GO" id="GO:0009055">
    <property type="term" value="F:electron transfer activity"/>
    <property type="evidence" value="ECO:0007669"/>
    <property type="project" value="InterPro"/>
</dbReference>
<evidence type="ECO:0000256" key="8">
    <source>
        <dbReference type="ARBA" id="ARBA00022982"/>
    </source>
</evidence>
<dbReference type="GO" id="GO:0020037">
    <property type="term" value="F:heme binding"/>
    <property type="evidence" value="ECO:0007669"/>
    <property type="project" value="InterPro"/>
</dbReference>
<comment type="similarity">
    <text evidence="2">Belongs to the cytochrome ubiquinol oxidase subunit 1 family.</text>
</comment>
<evidence type="ECO:0000259" key="14">
    <source>
        <dbReference type="PROSITE" id="PS51007"/>
    </source>
</evidence>
<dbReference type="Pfam" id="PF01654">
    <property type="entry name" value="Cyt_bd_oxida_I"/>
    <property type="match status" value="1"/>
</dbReference>
<evidence type="ECO:0000256" key="12">
    <source>
        <dbReference type="PROSITE-ProRule" id="PRU00433"/>
    </source>
</evidence>
<keyword evidence="5 12" id="KW-0349">Heme</keyword>
<dbReference type="GO" id="GO:0070069">
    <property type="term" value="C:cytochrome complex"/>
    <property type="evidence" value="ECO:0007669"/>
    <property type="project" value="InterPro"/>
</dbReference>
<feature type="transmembrane region" description="Helical" evidence="13">
    <location>
        <begin position="184"/>
        <end position="206"/>
    </location>
</feature>
<feature type="transmembrane region" description="Helical" evidence="13">
    <location>
        <begin position="65"/>
        <end position="85"/>
    </location>
</feature>
<feature type="transmembrane region" description="Helical" evidence="13">
    <location>
        <begin position="139"/>
        <end position="164"/>
    </location>
</feature>
<keyword evidence="8" id="KW-0249">Electron transport</keyword>
<keyword evidence="3" id="KW-0813">Transport</keyword>
<comment type="caution">
    <text evidence="15">The sequence shown here is derived from an EMBL/GenBank/DDBJ whole genome shotgun (WGS) entry which is preliminary data.</text>
</comment>
<evidence type="ECO:0000313" key="16">
    <source>
        <dbReference type="Proteomes" id="UP000032512"/>
    </source>
</evidence>
<sequence>MEDIIGFYPLWYVPNFGSNNILAITAVVHVLFSHMSVGASFLLAYLATKSYREKKPEIMLYVKKYIFTLLITSYVIGSITGPGIWFATTVASPRGISALIHNFGWVWAAEWVWFVTEVIIIYVLYYIINKIDAKSYMRLTWMFAAASFMTLLAIVGILSFMLSPGGDAWFTSGSAMDAFYNLNYFPHAFMRASYMFALAALMGIVISTRLENQELKSSIYRVMSMWGIGGITFGTLFYLLYIQTVPQRSSEILDYAITDIFKTSLFSMVIVTITFFIITYITSKRVKRATPAILMLLFVLALALYPEEKIRETIRKPFVVGEFMWSNQIIARDIPAKKVKSEVETIDKNGLLSVNPFVPESMKTIEADNKVDAGRTVALLQCSACHSVEPNGARSLTKKIETLTDEKIIYDFLEARLSGHPELGGAAYMPKLVGTEEEKQALAAFLADVNKKRLAEESQKAQN</sequence>
<evidence type="ECO:0000256" key="3">
    <source>
        <dbReference type="ARBA" id="ARBA00022448"/>
    </source>
</evidence>
<dbReference type="SUPFAM" id="SSF46626">
    <property type="entry name" value="Cytochrome c"/>
    <property type="match status" value="1"/>
</dbReference>
<evidence type="ECO:0000313" key="15">
    <source>
        <dbReference type="EMBL" id="KIY23780.1"/>
    </source>
</evidence>
<feature type="domain" description="Cytochrome c" evidence="14">
    <location>
        <begin position="369"/>
        <end position="450"/>
    </location>
</feature>
<evidence type="ECO:0000256" key="7">
    <source>
        <dbReference type="ARBA" id="ARBA00022723"/>
    </source>
</evidence>
<dbReference type="GO" id="GO:0005886">
    <property type="term" value="C:plasma membrane"/>
    <property type="evidence" value="ECO:0007669"/>
    <property type="project" value="UniProtKB-SubCell"/>
</dbReference>
<dbReference type="InterPro" id="IPR002585">
    <property type="entry name" value="Cyt-d_ubiquinol_oxidase_su_1"/>
</dbReference>
<dbReference type="Gene3D" id="1.10.760.10">
    <property type="entry name" value="Cytochrome c-like domain"/>
    <property type="match status" value="1"/>
</dbReference>
<feature type="transmembrane region" description="Helical" evidence="13">
    <location>
        <begin position="218"/>
        <end position="240"/>
    </location>
</feature>
<keyword evidence="11 13" id="KW-0472">Membrane</keyword>
<dbReference type="Proteomes" id="UP000032512">
    <property type="component" value="Unassembled WGS sequence"/>
</dbReference>
<evidence type="ECO:0000256" key="4">
    <source>
        <dbReference type="ARBA" id="ARBA00022475"/>
    </source>
</evidence>
<evidence type="ECO:0000256" key="10">
    <source>
        <dbReference type="ARBA" id="ARBA00023004"/>
    </source>
</evidence>
<name>A0A0D6ZEV1_9BACI</name>
<proteinExistence type="inferred from homology"/>
<evidence type="ECO:0000256" key="5">
    <source>
        <dbReference type="ARBA" id="ARBA00022617"/>
    </source>
</evidence>
<reference evidence="15 16" key="1">
    <citation type="submission" date="2015-01" db="EMBL/GenBank/DDBJ databases">
        <title>Draft genome sequences of the supercritical CO2 tolerant bacteria Bacillus subterraneus MITOT1 and Bacillus cereus MIT0214.</title>
        <authorList>
            <person name="Peet K.C."/>
            <person name="Thompson J.R."/>
        </authorList>
    </citation>
    <scope>NUCLEOTIDE SEQUENCE [LARGE SCALE GENOMIC DNA]</scope>
    <source>
        <strain evidence="15 16">MITOT1</strain>
    </source>
</reference>
<accession>A0A0D6ZEV1</accession>
<feature type="transmembrane region" description="Helical" evidence="13">
    <location>
        <begin position="105"/>
        <end position="127"/>
    </location>
</feature>
<feature type="transmembrane region" description="Helical" evidence="13">
    <location>
        <begin position="260"/>
        <end position="282"/>
    </location>
</feature>
<dbReference type="RefSeq" id="WP_044390577.1">
    <property type="nucleotide sequence ID" value="NZ_JXIQ01000012.1"/>
</dbReference>